<feature type="transmembrane region" description="Helical" evidence="1">
    <location>
        <begin position="20"/>
        <end position="40"/>
    </location>
</feature>
<dbReference type="Proteomes" id="UP000076372">
    <property type="component" value="Chromosome"/>
</dbReference>
<gene>
    <name evidence="2" type="ORF">BC94_0159</name>
    <name evidence="3" type="ORF">MBOVJF4278_00163</name>
</gene>
<evidence type="ECO:0000313" key="4">
    <source>
        <dbReference type="Proteomes" id="UP000076372"/>
    </source>
</evidence>
<protein>
    <recommendedName>
        <fullName evidence="6">Lipoprotein</fullName>
    </recommendedName>
</protein>
<accession>A0A2N8U1R6</accession>
<sequence length="477" mass="56820">MARKLQRFALSKKTNAGFCLGAIFMPILSSILTVSCGVYYNTDRERKFEERFKFFDFKLYEGKINKILRWTGTLERLSHKYKWFNADPEFKKRFKDVFFNFVKLINSFTYAANKEYPNIEDEYLSYLIYTIRSFDSFYSNKIQNSKVVNEYNSKLTYKALTPGNIRYFSGLKYMNHLWNNKFKNDSTNLKRSEFKNLSAFLSKDVYENSVKLVSFTKRERAIRLSEYTNDNNEETYKTYDIRPRNYDPWNSYIENYKYAEDLPKINNTVLINNHRKFGIFDVKKEVLIINSKKINALTFKFNKLYNFDDISVMATLNKNESRDLLNYIDINFAYRPKLMSFREFFEFVKKIKFRKNNLLESEIGTGYIDLDKLLEPVNKLMPNKFNVFKINTYDFGKFTLGNLYSTATGGYGQWNNGKYDKNIFLDYINFFKLDPNTNNTELFITPDSWDINEISKKDWDEMLPGILKSLEGFLSKN</sequence>
<name>A0A2N8U1R6_MYCBV</name>
<evidence type="ECO:0000313" key="5">
    <source>
        <dbReference type="Proteomes" id="UP000233776"/>
    </source>
</evidence>
<keyword evidence="1" id="KW-0472">Membrane</keyword>
<dbReference type="NCBIfam" id="NF045878">
    <property type="entry name" value="Mbov_0186_LP"/>
    <property type="match status" value="1"/>
</dbReference>
<proteinExistence type="predicted"/>
<keyword evidence="1" id="KW-1133">Transmembrane helix</keyword>
<dbReference type="RefSeq" id="WP_014829881.1">
    <property type="nucleotide sequence ID" value="NZ_CP007589.1"/>
</dbReference>
<reference evidence="3 5" key="2">
    <citation type="submission" date="2016-06" db="EMBL/GenBank/DDBJ databases">
        <authorList>
            <person name="Kjaerup R.B."/>
            <person name="Dalgaard T.S."/>
            <person name="Juul-Madsen H.R."/>
        </authorList>
    </citation>
    <scope>NUCLEOTIDE SEQUENCE [LARGE SCALE GENOMIC DNA]</scope>
    <source>
        <strain evidence="3">JF4278</strain>
    </source>
</reference>
<reference evidence="2 4" key="1">
    <citation type="submission" date="2014-04" db="EMBL/GenBank/DDBJ databases">
        <title>Complete genome sequence of Mycoplasma bovis attenuated strain P150.</title>
        <authorList>
            <person name="Qi J."/>
            <person name="Guo A."/>
        </authorList>
    </citation>
    <scope>NUCLEOTIDE SEQUENCE [LARGE SCALE GENOMIC DNA]</scope>
    <source>
        <strain evidence="2 4">HB0801-P150</strain>
    </source>
</reference>
<evidence type="ECO:0000313" key="2">
    <source>
        <dbReference type="EMBL" id="AMW25498.1"/>
    </source>
</evidence>
<keyword evidence="1" id="KW-0812">Transmembrane</keyword>
<dbReference type="Proteomes" id="UP000233776">
    <property type="component" value="Chromosome I"/>
</dbReference>
<evidence type="ECO:0008006" key="6">
    <source>
        <dbReference type="Google" id="ProtNLM"/>
    </source>
</evidence>
<dbReference type="EMBL" id="LT578453">
    <property type="protein sequence ID" value="SBO45951.1"/>
    <property type="molecule type" value="Genomic_DNA"/>
</dbReference>
<organism evidence="3 5">
    <name type="scientific">Mycoplasmopsis bovis</name>
    <name type="common">Mycoplasma bovis</name>
    <dbReference type="NCBI Taxonomy" id="28903"/>
    <lineage>
        <taxon>Bacteria</taxon>
        <taxon>Bacillati</taxon>
        <taxon>Mycoplasmatota</taxon>
        <taxon>Mycoplasmoidales</taxon>
        <taxon>Metamycoplasmataceae</taxon>
        <taxon>Mycoplasmopsis</taxon>
    </lineage>
</organism>
<evidence type="ECO:0000313" key="3">
    <source>
        <dbReference type="EMBL" id="SBO45951.1"/>
    </source>
</evidence>
<evidence type="ECO:0000256" key="1">
    <source>
        <dbReference type="SAM" id="Phobius"/>
    </source>
</evidence>
<dbReference type="EMBL" id="CP007590">
    <property type="protein sequence ID" value="AMW25498.1"/>
    <property type="molecule type" value="Genomic_DNA"/>
</dbReference>
<dbReference type="AlphaFoldDB" id="A0A2N8U1R6"/>